<sequence length="562" mass="61955">MACRQSVELKSATSCLPTLPKLMEPKSSVDADALNGVGPDHSHLTSKLSRKRHSAERASAKCGHDPLRHLIQSFARPKVPRSPPRHLSDLMYVEHYENGGGYALHSYADELAHLNKVELELFAKKYFRTLFTERRKRGIHVPFSYYCIGVVHGAAKRIPELLSYLSVMYPELKVNTNPLERKNASESTSISKYAEGVFKAYTRGIFRFGPLHAISIVGTKGEERGCFSNDLLCMIESDPFLRLVTPWGALSSLSGMDPHDSNDGPIIWARHGEQAVPVCATSSLSKMKLVQGSELLELLSNPRTRRVRQVLVPDRTPCHADHADDGLGRHTTAAVGLLKGIYPPCSLPKARQPKQTNSSAKSSPASDKPAVQDDAFENPYSPTPSPPGRIIKDVVVFDPRHYPDLVRRLRLDVMEPPASQCGTFWADDAELNQLHTEGFRYVRLPLRDNDIYFIPRNVVHQFKTVSAGVSIAWHVRLKQYYENTNDHVVATMCSGATSGAVTPTTSAGKVESVVEASSQSEAPAACAVTTHLDDQLRTVFTAHSPSSNLTDDTVFELNASIA</sequence>
<dbReference type="AlphaFoldDB" id="A0A419QB79"/>
<dbReference type="InParanoid" id="A0A419QB79"/>
<reference evidence="3 4" key="1">
    <citation type="journal article" date="2018" name="Biotechnol. Adv.">
        <title>Improved genomic resources and new bioinformatic workflow for the carcinogenic parasite Clonorchis sinensis: Biotechnological implications.</title>
        <authorList>
            <person name="Wang D."/>
            <person name="Korhonen P.K."/>
            <person name="Gasser R.B."/>
            <person name="Young N.D."/>
        </authorList>
    </citation>
    <scope>NUCLEOTIDE SEQUENCE [LARGE SCALE GENOMIC DNA]</scope>
    <source>
        <strain evidence="3">Cs-k2</strain>
    </source>
</reference>
<keyword evidence="4" id="KW-1185">Reference proteome</keyword>
<organism evidence="3 4">
    <name type="scientific">Clonorchis sinensis</name>
    <name type="common">Chinese liver fluke</name>
    <dbReference type="NCBI Taxonomy" id="79923"/>
    <lineage>
        <taxon>Eukaryota</taxon>
        <taxon>Metazoa</taxon>
        <taxon>Spiralia</taxon>
        <taxon>Lophotrochozoa</taxon>
        <taxon>Platyhelminthes</taxon>
        <taxon>Trematoda</taxon>
        <taxon>Digenea</taxon>
        <taxon>Opisthorchiida</taxon>
        <taxon>Opisthorchiata</taxon>
        <taxon>Opisthorchiidae</taxon>
        <taxon>Clonorchis</taxon>
    </lineage>
</organism>
<reference evidence="3 4" key="2">
    <citation type="journal article" date="2021" name="Genomics">
        <title>High-quality reference genome for Clonorchis sinensis.</title>
        <authorList>
            <person name="Young N.D."/>
            <person name="Stroehlein A.J."/>
            <person name="Kinkar L."/>
            <person name="Wang T."/>
            <person name="Sohn W.M."/>
            <person name="Chang B.C.H."/>
            <person name="Kaur P."/>
            <person name="Weisz D."/>
            <person name="Dudchenko O."/>
            <person name="Aiden E.L."/>
            <person name="Korhonen P.K."/>
            <person name="Gasser R.B."/>
        </authorList>
    </citation>
    <scope>NUCLEOTIDE SEQUENCE [LARGE SCALE GENOMIC DNA]</scope>
    <source>
        <strain evidence="3">Cs-k2</strain>
    </source>
</reference>
<evidence type="ECO:0000313" key="4">
    <source>
        <dbReference type="Proteomes" id="UP000286415"/>
    </source>
</evidence>
<dbReference type="EMBL" id="NIRI02000042">
    <property type="protein sequence ID" value="KAG5448064.1"/>
    <property type="molecule type" value="Genomic_DNA"/>
</dbReference>
<comment type="caution">
    <text evidence="3">The sequence shown here is derived from an EMBL/GenBank/DDBJ whole genome shotgun (WGS) entry which is preliminary data.</text>
</comment>
<name>A0A419QB79_CLOSI</name>
<evidence type="ECO:0000313" key="3">
    <source>
        <dbReference type="EMBL" id="KAG5448064.1"/>
    </source>
</evidence>
<protein>
    <submittedName>
        <fullName evidence="3">Lysine-specific demethylase rsbn1l</fullName>
    </submittedName>
</protein>
<feature type="region of interest" description="Disordered" evidence="2">
    <location>
        <begin position="346"/>
        <end position="388"/>
    </location>
</feature>
<evidence type="ECO:0000256" key="2">
    <source>
        <dbReference type="SAM" id="MobiDB-lite"/>
    </source>
</evidence>
<dbReference type="InterPro" id="IPR026306">
    <property type="entry name" value="RSBN1/Dpy-2/CEP530"/>
</dbReference>
<dbReference type="STRING" id="79923.A0A419QB79"/>
<dbReference type="Proteomes" id="UP000286415">
    <property type="component" value="Unassembled WGS sequence"/>
</dbReference>
<proteinExistence type="inferred from homology"/>
<comment type="similarity">
    <text evidence="1">Belongs to the round spermatid basic protein 1 family.</text>
</comment>
<dbReference type="PANTHER" id="PTHR13354:SF11">
    <property type="entry name" value="LYSINE-SPECIFIC DEMETHYLASE 9"/>
    <property type="match status" value="1"/>
</dbReference>
<feature type="region of interest" description="Disordered" evidence="2">
    <location>
        <begin position="30"/>
        <end position="59"/>
    </location>
</feature>
<feature type="compositionally biased region" description="Low complexity" evidence="2">
    <location>
        <begin position="358"/>
        <end position="369"/>
    </location>
</feature>
<dbReference type="GO" id="GO:0005634">
    <property type="term" value="C:nucleus"/>
    <property type="evidence" value="ECO:0007669"/>
    <property type="project" value="InterPro"/>
</dbReference>
<dbReference type="OrthoDB" id="6020087at2759"/>
<accession>A0A419QB79</accession>
<evidence type="ECO:0000256" key="1">
    <source>
        <dbReference type="ARBA" id="ARBA00010560"/>
    </source>
</evidence>
<gene>
    <name evidence="3" type="ORF">CSKR_110796</name>
</gene>
<dbReference type="PANTHER" id="PTHR13354">
    <property type="entry name" value="ROUND SPERMATID BASIC PROTEIN 1"/>
    <property type="match status" value="1"/>
</dbReference>